<dbReference type="InterPro" id="IPR052353">
    <property type="entry name" value="Benzoxazolinone_Detox_Enz"/>
</dbReference>
<dbReference type="EMBL" id="JAMTCP010000030">
    <property type="protein sequence ID" value="MCP2260717.1"/>
    <property type="molecule type" value="Genomic_DNA"/>
</dbReference>
<dbReference type="InterPro" id="IPR011037">
    <property type="entry name" value="Pyrv_Knase-like_insert_dom_sf"/>
</dbReference>
<organism evidence="2 3">
    <name type="scientific">Streptoalloteichus tenebrarius (strain ATCC 17920 / DSM 40477 / JCM 4838 / CBS 697.72 / NBRC 16177 / NCIMB 11028 / NRRL B-12390 / A12253. 1 / ISP 5477)</name>
    <name type="common">Streptomyces tenebrarius</name>
    <dbReference type="NCBI Taxonomy" id="1933"/>
    <lineage>
        <taxon>Bacteria</taxon>
        <taxon>Bacillati</taxon>
        <taxon>Actinomycetota</taxon>
        <taxon>Actinomycetes</taxon>
        <taxon>Pseudonocardiales</taxon>
        <taxon>Pseudonocardiaceae</taxon>
        <taxon>Streptoalloteichus</taxon>
    </lineage>
</organism>
<dbReference type="PANTHER" id="PTHR30212:SF2">
    <property type="entry name" value="PROTEIN YIIM"/>
    <property type="match status" value="1"/>
</dbReference>
<gene>
    <name evidence="2" type="ORF">LX15_004437</name>
</gene>
<dbReference type="Proteomes" id="UP001205311">
    <property type="component" value="Unassembled WGS sequence"/>
</dbReference>
<name>A0ABT1HYV9_STRSD</name>
<sequence>MRGLSPFVAHIAVGRVAPLPHGRGTVPSGIVKHPVDSAHVGVLGLDGDEQGDRRVHGGPEKAVFVYPTEHDGWWAEQLGASLPPAAFGENLGTVGLTEDTVFLGDVYEVGGALLQVSQPRRPCFKPAARLGHREIAVLTQTSGRTGFYLRVLRPGTVALGCPVTLLDRDRDPVSVADVSRVMHGDNTRVHQVLASPRLPERWRATLRARLSGAHEDETARLHGPTRGER</sequence>
<reference evidence="2 3" key="1">
    <citation type="submission" date="2022-06" db="EMBL/GenBank/DDBJ databases">
        <title>Genomic Encyclopedia of Archaeal and Bacterial Type Strains, Phase II (KMG-II): from individual species to whole genera.</title>
        <authorList>
            <person name="Goeker M."/>
        </authorList>
    </citation>
    <scope>NUCLEOTIDE SEQUENCE [LARGE SCALE GENOMIC DNA]</scope>
    <source>
        <strain evidence="2 3">DSM 40477</strain>
    </source>
</reference>
<evidence type="ECO:0000313" key="2">
    <source>
        <dbReference type="EMBL" id="MCP2260717.1"/>
    </source>
</evidence>
<comment type="caution">
    <text evidence="2">The sequence shown here is derived from an EMBL/GenBank/DDBJ whole genome shotgun (WGS) entry which is preliminary data.</text>
</comment>
<dbReference type="PROSITE" id="PS51340">
    <property type="entry name" value="MOSC"/>
    <property type="match status" value="1"/>
</dbReference>
<dbReference type="InterPro" id="IPR005302">
    <property type="entry name" value="MoCF_Sase_C"/>
</dbReference>
<evidence type="ECO:0000313" key="3">
    <source>
        <dbReference type="Proteomes" id="UP001205311"/>
    </source>
</evidence>
<dbReference type="SUPFAM" id="SSF50800">
    <property type="entry name" value="PK beta-barrel domain-like"/>
    <property type="match status" value="1"/>
</dbReference>
<protein>
    <submittedName>
        <fullName evidence="2">MOSC domain-containing protein YiiM</fullName>
    </submittedName>
</protein>
<evidence type="ECO:0000259" key="1">
    <source>
        <dbReference type="PROSITE" id="PS51340"/>
    </source>
</evidence>
<feature type="domain" description="MOSC" evidence="1">
    <location>
        <begin position="32"/>
        <end position="166"/>
    </location>
</feature>
<dbReference type="Gene3D" id="2.40.33.20">
    <property type="entry name" value="PK beta-barrel domain-like"/>
    <property type="match status" value="1"/>
</dbReference>
<dbReference type="RefSeq" id="WP_253671563.1">
    <property type="nucleotide sequence ID" value="NZ_JAMTCP010000030.1"/>
</dbReference>
<accession>A0ABT1HYV9</accession>
<dbReference type="PANTHER" id="PTHR30212">
    <property type="entry name" value="PROTEIN YIIM"/>
    <property type="match status" value="1"/>
</dbReference>
<proteinExistence type="predicted"/>
<dbReference type="Pfam" id="PF03473">
    <property type="entry name" value="MOSC"/>
    <property type="match status" value="1"/>
</dbReference>
<keyword evidence="3" id="KW-1185">Reference proteome</keyword>